<feature type="signal peptide" evidence="2">
    <location>
        <begin position="1"/>
        <end position="26"/>
    </location>
</feature>
<gene>
    <name evidence="3" type="ORF">KFK14_02545</name>
</gene>
<reference evidence="3" key="1">
    <citation type="submission" date="2021-04" db="EMBL/GenBank/DDBJ databases">
        <title>Isolation of p-tert-butylphenol degrading bacteria Sphingobium phenoxybenzoativorans Tas13 from active sludge.</title>
        <authorList>
            <person name="Li Y."/>
        </authorList>
    </citation>
    <scope>NUCLEOTIDE SEQUENCE</scope>
    <source>
        <strain evidence="3">Tas13</strain>
    </source>
</reference>
<protein>
    <submittedName>
        <fullName evidence="3">DUF4198 domain-containing protein</fullName>
    </submittedName>
</protein>
<dbReference type="RefSeq" id="WP_212609759.1">
    <property type="nucleotide sequence ID" value="NZ_CP073910.1"/>
</dbReference>
<dbReference type="AlphaFoldDB" id="A0A975K8E3"/>
<dbReference type="Pfam" id="PF10670">
    <property type="entry name" value="DUF4198"/>
    <property type="match status" value="1"/>
</dbReference>
<dbReference type="EMBL" id="CP073910">
    <property type="protein sequence ID" value="QUT06377.1"/>
    <property type="molecule type" value="Genomic_DNA"/>
</dbReference>
<dbReference type="Proteomes" id="UP000681425">
    <property type="component" value="Chromosome"/>
</dbReference>
<organism evidence="3 4">
    <name type="scientific">Sphingobium phenoxybenzoativorans</name>
    <dbReference type="NCBI Taxonomy" id="1592790"/>
    <lineage>
        <taxon>Bacteria</taxon>
        <taxon>Pseudomonadati</taxon>
        <taxon>Pseudomonadota</taxon>
        <taxon>Alphaproteobacteria</taxon>
        <taxon>Sphingomonadales</taxon>
        <taxon>Sphingomonadaceae</taxon>
        <taxon>Sphingobium</taxon>
    </lineage>
</organism>
<keyword evidence="2" id="KW-0732">Signal</keyword>
<proteinExistence type="predicted"/>
<evidence type="ECO:0000313" key="3">
    <source>
        <dbReference type="EMBL" id="QUT06377.1"/>
    </source>
</evidence>
<evidence type="ECO:0000256" key="1">
    <source>
        <dbReference type="SAM" id="MobiDB-lite"/>
    </source>
</evidence>
<feature type="chain" id="PRO_5037560745" evidence="2">
    <location>
        <begin position="27"/>
        <end position="303"/>
    </location>
</feature>
<evidence type="ECO:0000256" key="2">
    <source>
        <dbReference type="SAM" id="SignalP"/>
    </source>
</evidence>
<evidence type="ECO:0000313" key="4">
    <source>
        <dbReference type="Proteomes" id="UP000681425"/>
    </source>
</evidence>
<accession>A0A975K8E3</accession>
<name>A0A975K8E3_9SPHN</name>
<feature type="region of interest" description="Disordered" evidence="1">
    <location>
        <begin position="251"/>
        <end position="290"/>
    </location>
</feature>
<keyword evidence="4" id="KW-1185">Reference proteome</keyword>
<dbReference type="KEGG" id="spph:KFK14_02545"/>
<feature type="compositionally biased region" description="Low complexity" evidence="1">
    <location>
        <begin position="261"/>
        <end position="280"/>
    </location>
</feature>
<dbReference type="InterPro" id="IPR019613">
    <property type="entry name" value="DUF4198"/>
</dbReference>
<sequence>MRKSFKRNIILMAAVAAIALPGAAQAHRQWMLPSSTVLSGDDVWVTVDAAVSNDLFYFDHQPMRTESVKAIAPDGTEVKIENASTGRYRSTFDVHLLQKGTYKIVSATNFVMGSYMLDGKETRLPRGTTTETLKTAIPAGATDVKTSEAFNRNELFVTVGAPTDTVLKPTGKGLEMVPVTHPNDLVAKETATFQFLLDGKPAPDLKVTVVEGGIRYRGTPGQMDLKTDKDGKVAVTWPEAGMYWLNASIGGGREGGPPPAAGGAAPKPAAPKPAADAAPKPAAPAGPPARRASYVTTLEVLAP</sequence>